<dbReference type="EnsemblPlants" id="OB02G30500.1">
    <property type="protein sequence ID" value="OB02G30500.1"/>
    <property type="gene ID" value="OB02G30500"/>
</dbReference>
<reference evidence="5" key="1">
    <citation type="submission" date="2013-04" db="UniProtKB">
        <authorList>
            <consortium name="EnsemblPlants"/>
        </authorList>
    </citation>
    <scope>IDENTIFICATION</scope>
</reference>
<dbReference type="GO" id="GO:0005886">
    <property type="term" value="C:plasma membrane"/>
    <property type="evidence" value="ECO:0007669"/>
    <property type="project" value="TreeGrafter"/>
</dbReference>
<feature type="repeat" description="ANK" evidence="3">
    <location>
        <begin position="379"/>
        <end position="400"/>
    </location>
</feature>
<feature type="region of interest" description="Disordered" evidence="4">
    <location>
        <begin position="710"/>
        <end position="732"/>
    </location>
</feature>
<accession>J3LEI3</accession>
<feature type="compositionally biased region" description="Low complexity" evidence="4">
    <location>
        <begin position="710"/>
        <end position="722"/>
    </location>
</feature>
<evidence type="ECO:0000313" key="6">
    <source>
        <dbReference type="Proteomes" id="UP000006038"/>
    </source>
</evidence>
<feature type="region of interest" description="Disordered" evidence="4">
    <location>
        <begin position="762"/>
        <end position="790"/>
    </location>
</feature>
<dbReference type="SUPFAM" id="SSF48403">
    <property type="entry name" value="Ankyrin repeat"/>
    <property type="match status" value="1"/>
</dbReference>
<dbReference type="PROSITE" id="PS50088">
    <property type="entry name" value="ANK_REPEAT"/>
    <property type="match status" value="2"/>
</dbReference>
<dbReference type="InterPro" id="IPR002110">
    <property type="entry name" value="Ankyrin_rpt"/>
</dbReference>
<sequence>MDGWNQSSQLQTTFNSLDRIAGCFRFSQLRRRVSTGYVLFSLSIVDYRGKVLSRGSELWCFYFFLSQVSSHGVFFFFHFGAVLWHWLHVIDELSLSSLHHCTASGSAASAEQISPGDSAMEQQPCCYFPLRWESTGDQWWYASPIDWAAAGGHYDIVRQLLHLDPNLLIKLTSLRRIRRLEALWDDDARFAGAAGHRAGVARSLLMECECKNGSENTLLRAGYGGWLLYSAASAGDMAFVQELMDRDPLLVFGEGEYGVTDMFYAAARGGNAEVFRLLLDHAMSPRCSTNCANGEGAQGRGGGRSSVFRLEMMSRAVHAAARGGSVEMLRVLIERRSDVSEYVDFRGSTVLHAAAGRGQLEVVKYLMATFDIIDSTDNQGNTALHVAAYRGHLPVVEALVAASPSTMSAVNRAGDTFLHSAIAGFRTPGFRRLDRQMELMRHLIRERTADIQKIINLRNDAGLTVLHMAVVGCVHPDLVELLMTTPSIDLNAEDANGMTPLALLKQQLRSSTSDKLIKQIVSAGGVLNSSVLRTRSAIVSQIKMQGGIASSPGTTFKISDAEIFLYSGVGTAESRRPSSCSSNGKCDHAHHGDAKCANEENHGSSEKRLSSASRAKDRLKLMLKWPRQKMSRAHKKSDDGSGAMDSIKKLSEQAVETPAPLRQAFTKTTALNNKRTLAVKTSTPGSAATKKKLNSKLIHGIMEAMPHLASPSPAAAFPKSSTPQPPPRSGKMKGVCLELDDENSTTTTPVFGKLKDIVLDNDDDDDCLGEPSSSGSSMNDDGSAEMPARRHGCGNGRLINICFGAQGLTVEDSASGQQTSKLFKQQCLRVS</sequence>
<dbReference type="PANTHER" id="PTHR24186:SF38">
    <property type="entry name" value="ANKYRIN REPEAT FAMILY PROTEIN"/>
    <property type="match status" value="1"/>
</dbReference>
<name>J3LEI3_ORYBR</name>
<dbReference type="Gramene" id="OB02G30500.1">
    <property type="protein sequence ID" value="OB02G30500.1"/>
    <property type="gene ID" value="OB02G30500"/>
</dbReference>
<dbReference type="Gene3D" id="1.25.40.20">
    <property type="entry name" value="Ankyrin repeat-containing domain"/>
    <property type="match status" value="1"/>
</dbReference>
<organism evidence="5">
    <name type="scientific">Oryza brachyantha</name>
    <name type="common">malo sina</name>
    <dbReference type="NCBI Taxonomy" id="4533"/>
    <lineage>
        <taxon>Eukaryota</taxon>
        <taxon>Viridiplantae</taxon>
        <taxon>Streptophyta</taxon>
        <taxon>Embryophyta</taxon>
        <taxon>Tracheophyta</taxon>
        <taxon>Spermatophyta</taxon>
        <taxon>Magnoliopsida</taxon>
        <taxon>Liliopsida</taxon>
        <taxon>Poales</taxon>
        <taxon>Poaceae</taxon>
        <taxon>BOP clade</taxon>
        <taxon>Oryzoideae</taxon>
        <taxon>Oryzeae</taxon>
        <taxon>Oryzinae</taxon>
        <taxon>Oryza</taxon>
    </lineage>
</organism>
<dbReference type="PANTHER" id="PTHR24186">
    <property type="entry name" value="PROTEIN PHOSPHATASE 1 REGULATORY SUBUNIT"/>
    <property type="match status" value="1"/>
</dbReference>
<feature type="compositionally biased region" description="Low complexity" evidence="4">
    <location>
        <begin position="772"/>
        <end position="781"/>
    </location>
</feature>
<protein>
    <submittedName>
        <fullName evidence="5">Uncharacterized protein</fullName>
    </submittedName>
</protein>
<evidence type="ECO:0000256" key="4">
    <source>
        <dbReference type="SAM" id="MobiDB-lite"/>
    </source>
</evidence>
<feature type="compositionally biased region" description="Basic and acidic residues" evidence="4">
    <location>
        <begin position="585"/>
        <end position="616"/>
    </location>
</feature>
<dbReference type="AlphaFoldDB" id="J3LEI3"/>
<dbReference type="InterPro" id="IPR036770">
    <property type="entry name" value="Ankyrin_rpt-contain_sf"/>
</dbReference>
<evidence type="ECO:0000256" key="1">
    <source>
        <dbReference type="ARBA" id="ARBA00022737"/>
    </source>
</evidence>
<dbReference type="HOGENOM" id="CLU_017106_0_0_1"/>
<keyword evidence="6" id="KW-1185">Reference proteome</keyword>
<feature type="repeat" description="ANK" evidence="3">
    <location>
        <begin position="346"/>
        <end position="378"/>
    </location>
</feature>
<dbReference type="eggNOG" id="KOG0504">
    <property type="taxonomic scope" value="Eukaryota"/>
</dbReference>
<dbReference type="PROSITE" id="PS50297">
    <property type="entry name" value="ANK_REP_REGION"/>
    <property type="match status" value="2"/>
</dbReference>
<feature type="region of interest" description="Disordered" evidence="4">
    <location>
        <begin position="575"/>
        <end position="616"/>
    </location>
</feature>
<evidence type="ECO:0000256" key="2">
    <source>
        <dbReference type="ARBA" id="ARBA00023043"/>
    </source>
</evidence>
<keyword evidence="1" id="KW-0677">Repeat</keyword>
<evidence type="ECO:0000313" key="5">
    <source>
        <dbReference type="EnsemblPlants" id="OB02G30500.1"/>
    </source>
</evidence>
<dbReference type="Proteomes" id="UP000006038">
    <property type="component" value="Unassembled WGS sequence"/>
</dbReference>
<evidence type="ECO:0000256" key="3">
    <source>
        <dbReference type="PROSITE-ProRule" id="PRU00023"/>
    </source>
</evidence>
<dbReference type="STRING" id="4533.J3LEI3"/>
<proteinExistence type="predicted"/>
<dbReference type="OMA" id="LLECECR"/>
<dbReference type="Pfam" id="PF13637">
    <property type="entry name" value="Ank_4"/>
    <property type="match status" value="1"/>
</dbReference>
<dbReference type="SMART" id="SM00248">
    <property type="entry name" value="ANK"/>
    <property type="match status" value="9"/>
</dbReference>
<keyword evidence="2 3" id="KW-0040">ANK repeat</keyword>